<dbReference type="Proteomes" id="UP001195483">
    <property type="component" value="Unassembled WGS sequence"/>
</dbReference>
<feature type="transmembrane region" description="Helical" evidence="9">
    <location>
        <begin position="342"/>
        <end position="363"/>
    </location>
</feature>
<evidence type="ECO:0000256" key="5">
    <source>
        <dbReference type="ARBA" id="ARBA00022741"/>
    </source>
</evidence>
<proteinExistence type="inferred from homology"/>
<evidence type="ECO:0000256" key="4">
    <source>
        <dbReference type="ARBA" id="ARBA00022692"/>
    </source>
</evidence>
<dbReference type="InterPro" id="IPR051782">
    <property type="entry name" value="ABC_Transporter_VariousFunc"/>
</dbReference>
<feature type="transmembrane region" description="Helical" evidence="9">
    <location>
        <begin position="491"/>
        <end position="511"/>
    </location>
</feature>
<dbReference type="GO" id="GO:0006508">
    <property type="term" value="P:proteolysis"/>
    <property type="evidence" value="ECO:0007669"/>
    <property type="project" value="InterPro"/>
</dbReference>
<dbReference type="GO" id="GO:0005524">
    <property type="term" value="F:ATP binding"/>
    <property type="evidence" value="ECO:0007669"/>
    <property type="project" value="UniProtKB-KW"/>
</dbReference>
<evidence type="ECO:0000256" key="7">
    <source>
        <dbReference type="ARBA" id="ARBA00022989"/>
    </source>
</evidence>
<dbReference type="PANTHER" id="PTHR42939:SF1">
    <property type="entry name" value="ABC TRANSPORTER ATP-BINDING PROTEIN ALBC-RELATED"/>
    <property type="match status" value="1"/>
</dbReference>
<evidence type="ECO:0000256" key="2">
    <source>
        <dbReference type="ARBA" id="ARBA00010544"/>
    </source>
</evidence>
<accession>A0AAE0VPD6</accession>
<evidence type="ECO:0000313" key="12">
    <source>
        <dbReference type="Proteomes" id="UP001195483"/>
    </source>
</evidence>
<evidence type="ECO:0000256" key="3">
    <source>
        <dbReference type="ARBA" id="ARBA00022448"/>
    </source>
</evidence>
<dbReference type="GO" id="GO:0017004">
    <property type="term" value="P:cytochrome complex assembly"/>
    <property type="evidence" value="ECO:0007669"/>
    <property type="project" value="InterPro"/>
</dbReference>
<dbReference type="EMBL" id="JAEAOA010002069">
    <property type="protein sequence ID" value="KAK3584282.1"/>
    <property type="molecule type" value="Genomic_DNA"/>
</dbReference>
<dbReference type="InterPro" id="IPR027417">
    <property type="entry name" value="P-loop_NTPase"/>
</dbReference>
<keyword evidence="8 9" id="KW-0472">Membrane</keyword>
<dbReference type="PROSITE" id="PS00855">
    <property type="entry name" value="SPASE_II"/>
    <property type="match status" value="1"/>
</dbReference>
<keyword evidence="12" id="KW-1185">Reference proteome</keyword>
<feature type="transmembrane region" description="Helical" evidence="9">
    <location>
        <begin position="423"/>
        <end position="446"/>
    </location>
</feature>
<keyword evidence="6" id="KW-0067">ATP-binding</keyword>
<dbReference type="InterPro" id="IPR003544">
    <property type="entry name" value="Cyt_c_biogenesis_CcmB"/>
</dbReference>
<dbReference type="SUPFAM" id="SSF52540">
    <property type="entry name" value="P-loop containing nucleoside triphosphate hydrolases"/>
    <property type="match status" value="1"/>
</dbReference>
<dbReference type="Pfam" id="PF01252">
    <property type="entry name" value="Peptidase_A8"/>
    <property type="match status" value="1"/>
</dbReference>
<reference evidence="11" key="2">
    <citation type="journal article" date="2021" name="Genome Biol. Evol.">
        <title>Developing a high-quality reference genome for a parasitic bivalve with doubly uniparental inheritance (Bivalvia: Unionida).</title>
        <authorList>
            <person name="Smith C.H."/>
        </authorList>
    </citation>
    <scope>NUCLEOTIDE SEQUENCE</scope>
    <source>
        <strain evidence="11">CHS0354</strain>
        <tissue evidence="11">Mantle</tissue>
    </source>
</reference>
<dbReference type="GO" id="GO:0016887">
    <property type="term" value="F:ATP hydrolysis activity"/>
    <property type="evidence" value="ECO:0007669"/>
    <property type="project" value="InterPro"/>
</dbReference>
<dbReference type="Pfam" id="PF00005">
    <property type="entry name" value="ABC_tran"/>
    <property type="match status" value="1"/>
</dbReference>
<dbReference type="GO" id="GO:0004190">
    <property type="term" value="F:aspartic-type endopeptidase activity"/>
    <property type="evidence" value="ECO:0007669"/>
    <property type="project" value="InterPro"/>
</dbReference>
<dbReference type="InterPro" id="IPR001872">
    <property type="entry name" value="Peptidase_A8"/>
</dbReference>
<reference evidence="11" key="1">
    <citation type="journal article" date="2021" name="Genome Biol. Evol.">
        <title>A High-Quality Reference Genome for a Parasitic Bivalve with Doubly Uniparental Inheritance (Bivalvia: Unionida).</title>
        <authorList>
            <person name="Smith C.H."/>
        </authorList>
    </citation>
    <scope>NUCLEOTIDE SEQUENCE</scope>
    <source>
        <strain evidence="11">CHS0354</strain>
    </source>
</reference>
<protein>
    <recommendedName>
        <fullName evidence="10">ABC transporter domain-containing protein</fullName>
    </recommendedName>
</protein>
<gene>
    <name evidence="11" type="ORF">CHS0354_035363</name>
</gene>
<evidence type="ECO:0000256" key="1">
    <source>
        <dbReference type="ARBA" id="ARBA00004141"/>
    </source>
</evidence>
<dbReference type="GO" id="GO:0015232">
    <property type="term" value="F:heme transmembrane transporter activity"/>
    <property type="evidence" value="ECO:0007669"/>
    <property type="project" value="InterPro"/>
</dbReference>
<evidence type="ECO:0000256" key="6">
    <source>
        <dbReference type="ARBA" id="ARBA00022840"/>
    </source>
</evidence>
<name>A0AAE0VPD6_9BIVA</name>
<feature type="transmembrane region" description="Helical" evidence="9">
    <location>
        <begin position="384"/>
        <end position="411"/>
    </location>
</feature>
<sequence length="513" mass="57459">MLSGLPDSYKTILLVALPILVITGLTFFIYKNFHSLHFKEKIGYCLIIGGAIGNLYDRAVFSTVTDFTHFLFFGKKIENLSKYYGYRPVLKNINLSVAGGIISVITGDNGSGKSTLLDIISGYSPLRIGSVKFSSKLKGETENLGLSLAYLPAAPFLYRDLSVIQNICIFSRIRVQHNYRNINQDALPYLKLFNLEAFSRFPVKKLSTGMIKKTALCCILMQKADLWILDEPYAALDKKSCDILTDIIRQHTEKGGTYRLIARKHPVLQTGKRKHIITVYGGIPNRNNIGVYAMNSRFILLIKKDIWLHLSNPAVFFNYILFSVSVYVLFRLTVNNDIPLYVIPGSFWTAYFLSGYTALTRIVQTETQHQSHKALICAGVSPTLIYIASFTSLTLFFSICLLLLLPLHSLFFNSGGLLLLPDFILIFILITFGFNAGIILIAGLLAELPFADFLLPVLCFPIQTPLILGGIKLTEGIITGSTLAEQQNWLILLFCYDIIFFTAGYILTEILND</sequence>
<organism evidence="11 12">
    <name type="scientific">Potamilus streckersoni</name>
    <dbReference type="NCBI Taxonomy" id="2493646"/>
    <lineage>
        <taxon>Eukaryota</taxon>
        <taxon>Metazoa</taxon>
        <taxon>Spiralia</taxon>
        <taxon>Lophotrochozoa</taxon>
        <taxon>Mollusca</taxon>
        <taxon>Bivalvia</taxon>
        <taxon>Autobranchia</taxon>
        <taxon>Heteroconchia</taxon>
        <taxon>Palaeoheterodonta</taxon>
        <taxon>Unionida</taxon>
        <taxon>Unionoidea</taxon>
        <taxon>Unionidae</taxon>
        <taxon>Ambleminae</taxon>
        <taxon>Lampsilini</taxon>
        <taxon>Potamilus</taxon>
    </lineage>
</organism>
<dbReference type="Gene3D" id="3.40.50.300">
    <property type="entry name" value="P-loop containing nucleotide triphosphate hydrolases"/>
    <property type="match status" value="1"/>
</dbReference>
<dbReference type="AlphaFoldDB" id="A0AAE0VPD6"/>
<keyword evidence="5" id="KW-0547">Nucleotide-binding</keyword>
<dbReference type="Pfam" id="PF03379">
    <property type="entry name" value="CcmB"/>
    <property type="match status" value="1"/>
</dbReference>
<keyword evidence="7 9" id="KW-1133">Transmembrane helix</keyword>
<dbReference type="GO" id="GO:0016020">
    <property type="term" value="C:membrane"/>
    <property type="evidence" value="ECO:0007669"/>
    <property type="project" value="UniProtKB-SubCell"/>
</dbReference>
<reference evidence="11" key="3">
    <citation type="submission" date="2023-05" db="EMBL/GenBank/DDBJ databases">
        <authorList>
            <person name="Smith C.H."/>
        </authorList>
    </citation>
    <scope>NUCLEOTIDE SEQUENCE</scope>
    <source>
        <strain evidence="11">CHS0354</strain>
        <tissue evidence="11">Mantle</tissue>
    </source>
</reference>
<evidence type="ECO:0000259" key="10">
    <source>
        <dbReference type="PROSITE" id="PS50893"/>
    </source>
</evidence>
<evidence type="ECO:0000313" key="11">
    <source>
        <dbReference type="EMBL" id="KAK3584282.1"/>
    </source>
</evidence>
<evidence type="ECO:0000256" key="9">
    <source>
        <dbReference type="SAM" id="Phobius"/>
    </source>
</evidence>
<feature type="transmembrane region" description="Helical" evidence="9">
    <location>
        <begin position="306"/>
        <end position="330"/>
    </location>
</feature>
<feature type="domain" description="ABC transporter" evidence="10">
    <location>
        <begin position="75"/>
        <end position="306"/>
    </location>
</feature>
<comment type="subcellular location">
    <subcellularLocation>
        <location evidence="1">Membrane</location>
        <topology evidence="1">Multi-pass membrane protein</topology>
    </subcellularLocation>
</comment>
<dbReference type="PANTHER" id="PTHR42939">
    <property type="entry name" value="ABC TRANSPORTER ATP-BINDING PROTEIN ALBC-RELATED"/>
    <property type="match status" value="1"/>
</dbReference>
<keyword evidence="3" id="KW-0813">Transport</keyword>
<keyword evidence="4 9" id="KW-0812">Transmembrane</keyword>
<comment type="caution">
    <text evidence="11">The sequence shown here is derived from an EMBL/GenBank/DDBJ whole genome shotgun (WGS) entry which is preliminary data.</text>
</comment>
<evidence type="ECO:0000256" key="8">
    <source>
        <dbReference type="ARBA" id="ARBA00023136"/>
    </source>
</evidence>
<dbReference type="PROSITE" id="PS50893">
    <property type="entry name" value="ABC_TRANSPORTER_2"/>
    <property type="match status" value="1"/>
</dbReference>
<comment type="similarity">
    <text evidence="2">Belongs to the CcmB/CycW/HelB family.</text>
</comment>
<feature type="transmembrane region" description="Helical" evidence="9">
    <location>
        <begin position="12"/>
        <end position="30"/>
    </location>
</feature>
<dbReference type="InterPro" id="IPR003439">
    <property type="entry name" value="ABC_transporter-like_ATP-bd"/>
</dbReference>